<keyword evidence="2" id="KW-1185">Reference proteome</keyword>
<sequence length="338" mass="38288">MRKRTGLQVAGMLLGALLCSGFGDPELTMLIAFTDGNEAVHHYQFQPEAQSDSELDRVVQGGGQVAVLTADGKRLYEADRDADQQLLVAEVDLGNKSRRQVIKQFARIDNLRLDKKHGKLYLRVVQRDRQNAQIAAYDLNEAKVEVWSPDERDVSVQSFDVNPKTGDLLAWSYSLREEQVKVDEAHQMEMPVDSPPYKLTLYKAGDATQGQTVSESDKQVLDVSLSSDGQHALYAAVQWPHEERMRYFIQHVDLTTGNTQSVLTEQGGGLTELKQPQYAPDGRGFYFTAARLDEPFHTDKHGYQTRPRALYHYDFKTKAPSVVWKREDGVLNQYLLQR</sequence>
<dbReference type="InterPro" id="IPR011042">
    <property type="entry name" value="6-blade_b-propeller_TolB-like"/>
</dbReference>
<organism evidence="1 2">
    <name type="scientific">Tumebacillus amylolyticus</name>
    <dbReference type="NCBI Taxonomy" id="2801339"/>
    <lineage>
        <taxon>Bacteria</taxon>
        <taxon>Bacillati</taxon>
        <taxon>Bacillota</taxon>
        <taxon>Bacilli</taxon>
        <taxon>Bacillales</taxon>
        <taxon>Alicyclobacillaceae</taxon>
        <taxon>Tumebacillus</taxon>
    </lineage>
</organism>
<evidence type="ECO:0000313" key="2">
    <source>
        <dbReference type="Proteomes" id="UP000602284"/>
    </source>
</evidence>
<comment type="caution">
    <text evidence="1">The sequence shown here is derived from an EMBL/GenBank/DDBJ whole genome shotgun (WGS) entry which is preliminary data.</text>
</comment>
<accession>A0ABS1JE37</accession>
<evidence type="ECO:0008006" key="3">
    <source>
        <dbReference type="Google" id="ProtNLM"/>
    </source>
</evidence>
<dbReference type="Proteomes" id="UP000602284">
    <property type="component" value="Unassembled WGS sequence"/>
</dbReference>
<dbReference type="RefSeq" id="WP_201637408.1">
    <property type="nucleotide sequence ID" value="NZ_JAEQNB010000006.1"/>
</dbReference>
<dbReference type="SUPFAM" id="SSF82171">
    <property type="entry name" value="DPP6 N-terminal domain-like"/>
    <property type="match status" value="1"/>
</dbReference>
<dbReference type="Gene3D" id="2.120.10.30">
    <property type="entry name" value="TolB, C-terminal domain"/>
    <property type="match status" value="1"/>
</dbReference>
<name>A0ABS1JE37_9BACL</name>
<proteinExistence type="predicted"/>
<protein>
    <recommendedName>
        <fullName evidence="3">Dipeptidylpeptidase IV N-terminal domain-containing protein</fullName>
    </recommendedName>
</protein>
<gene>
    <name evidence="1" type="ORF">JJB07_17855</name>
</gene>
<dbReference type="EMBL" id="JAEQNB010000006">
    <property type="protein sequence ID" value="MBL0388470.1"/>
    <property type="molecule type" value="Genomic_DNA"/>
</dbReference>
<reference evidence="1 2" key="1">
    <citation type="submission" date="2021-01" db="EMBL/GenBank/DDBJ databases">
        <title>Tumebacillus sp. strain ITR2 16S ribosomal RNA gene Genome sequencing and assembly.</title>
        <authorList>
            <person name="Kang M."/>
        </authorList>
    </citation>
    <scope>NUCLEOTIDE SEQUENCE [LARGE SCALE GENOMIC DNA]</scope>
    <source>
        <strain evidence="1 2">ITR2</strain>
    </source>
</reference>
<evidence type="ECO:0000313" key="1">
    <source>
        <dbReference type="EMBL" id="MBL0388470.1"/>
    </source>
</evidence>